<dbReference type="Pfam" id="PF25780">
    <property type="entry name" value="TPR_IPO5"/>
    <property type="match status" value="2"/>
</dbReference>
<evidence type="ECO:0000256" key="3">
    <source>
        <dbReference type="ARBA" id="ARBA00022448"/>
    </source>
</evidence>
<organism evidence="11 12">
    <name type="scientific">Xylona heveae (strain CBS 132557 / TC161)</name>
    <dbReference type="NCBI Taxonomy" id="1328760"/>
    <lineage>
        <taxon>Eukaryota</taxon>
        <taxon>Fungi</taxon>
        <taxon>Dikarya</taxon>
        <taxon>Ascomycota</taxon>
        <taxon>Pezizomycotina</taxon>
        <taxon>Xylonomycetes</taxon>
        <taxon>Xylonales</taxon>
        <taxon>Xylonaceae</taxon>
        <taxon>Xylona</taxon>
    </lineage>
</organism>
<dbReference type="SUPFAM" id="SSF48371">
    <property type="entry name" value="ARM repeat"/>
    <property type="match status" value="2"/>
</dbReference>
<keyword evidence="12" id="KW-1185">Reference proteome</keyword>
<evidence type="ECO:0000256" key="5">
    <source>
        <dbReference type="ARBA" id="ARBA00022737"/>
    </source>
</evidence>
<dbReference type="InterPro" id="IPR016024">
    <property type="entry name" value="ARM-type_fold"/>
</dbReference>
<dbReference type="Pfam" id="PF13513">
    <property type="entry name" value="HEAT_EZ"/>
    <property type="match status" value="1"/>
</dbReference>
<keyword evidence="5" id="KW-0677">Repeat</keyword>
<evidence type="ECO:0000256" key="1">
    <source>
        <dbReference type="ARBA" id="ARBA00004123"/>
    </source>
</evidence>
<dbReference type="Pfam" id="PF25574">
    <property type="entry name" value="TPR_IMB1"/>
    <property type="match status" value="1"/>
</dbReference>
<dbReference type="Pfam" id="PF03810">
    <property type="entry name" value="IBN_N"/>
    <property type="match status" value="1"/>
</dbReference>
<evidence type="ECO:0000256" key="7">
    <source>
        <dbReference type="ARBA" id="ARBA00023242"/>
    </source>
</evidence>
<gene>
    <name evidence="11" type="ORF">L228DRAFT_231640</name>
</gene>
<dbReference type="InterPro" id="IPR021133">
    <property type="entry name" value="HEAT_type_2"/>
</dbReference>
<dbReference type="OrthoDB" id="7862313at2759"/>
<dbReference type="GeneID" id="28895709"/>
<sequence length="1112" mass="122653">MDQHQFLQLLESVLAPDTERVKAATASLRKNYYTSPASLTLLLQILTSHENSQLRQLAAVEARSLVPKHWAALPADQKPQIRTQLLQSTLHEDSSLVRHSSARVVSEIAKIDLDDGEWADLPTFLQQAATSQQAREREVGVYILFTLLESLGDAFVDKLSDLFVLFAKTLRDPESADVRVNTMLALSKIAMLIDTSEDKQSVQHFQELLPSMVAVLKEAVDAGDEDRTMQAFEVFQTLLGCDATLMAAHFKDLVQFMIDLAAQKDLVDESRSQAISFLMQCVKYRKLKVQAMRIGEQLTIKSLEIATELSDDVDEDDEVSPARSALGLLDIMASQLPPSQVVVPLLNALGPYLTSSDPDHRRAGLLSLGMCVEGAPDFFATQLHEILPMVLRLLQDPEIKVRHSALHALARLADDLAEDMGKEHAKLIPAVMFNLDAAVKAAQTDSSDKVLDIIKGSCNAIDSVIEGVEKEHVSTYLPEMVPRVAQLLSHPDYKVKASAAGALGSIAAAAEEAFVPFFDQTMNALSEYVMIKDDDEQLDLRGTVCDAMSNIASAVGPVKFQPYVSPLMQASEEALHLGHPRLRETSYMLWSTMSKVYEENFTPFLDGVVKGLFECLEQDETDLEVELGEEAQDLLGQEITVAGKKVKVAAAEGSSGKATLSRVGMEEEVEGDDEIDDVDEEEEDEDAWDDLTAVTAVALEKEIAVEVLGDVLTHTRGNFLPYLEKTIENVIGLVEHNYEGVRRAAISTVWRAYACLWGMQEGEGMQKWKPGLPLQVKPTDDLQKLGGLAMTATLALWQDEIDRATVTDINRNLAATLKLCGPAIINDPNVIQQISENLILTITKQHPCQQDLGDDEDMEGLDESSEYDWLLIDTALDVVIGLAAALGNTFGELWKLFETTIKKYASSPEALERSTAVGVIAECIQHMGEAVTPYTTHLLQLLLHRLSDEDLETKSNAAFAIGLLAEKSNNDQEILKNYNAILAKLEPLLHTQQARLLDNSAGCVSRMIMKHKEAVPVADVLPALVNLLPLKEDFEENEPIFRMIILFYQNGDAVIQGLTQQLLPVFAQVVSPPEEQLTEEIRSQLTELIKYLHKQQPALIDSNQVLAAVARS</sequence>
<evidence type="ECO:0000259" key="10">
    <source>
        <dbReference type="PROSITE" id="PS50166"/>
    </source>
</evidence>
<dbReference type="InterPro" id="IPR040122">
    <property type="entry name" value="Importin_beta"/>
</dbReference>
<dbReference type="Gene3D" id="1.25.10.10">
    <property type="entry name" value="Leucine-rich Repeat Variant"/>
    <property type="match status" value="2"/>
</dbReference>
<reference evidence="11 12" key="1">
    <citation type="journal article" date="2016" name="Fungal Biol.">
        <title>The genome of Xylona heveae provides a window into fungal endophytism.</title>
        <authorList>
            <person name="Gazis R."/>
            <person name="Kuo A."/>
            <person name="Riley R."/>
            <person name="LaButti K."/>
            <person name="Lipzen A."/>
            <person name="Lin J."/>
            <person name="Amirebrahimi M."/>
            <person name="Hesse C.N."/>
            <person name="Spatafora J.W."/>
            <person name="Henrissat B."/>
            <person name="Hainaut M."/>
            <person name="Grigoriev I.V."/>
            <person name="Hibbett D.S."/>
        </authorList>
    </citation>
    <scope>NUCLEOTIDE SEQUENCE [LARGE SCALE GENOMIC DNA]</scope>
    <source>
        <strain evidence="11 12">TC161</strain>
    </source>
</reference>
<dbReference type="InterPro" id="IPR034085">
    <property type="entry name" value="TOG"/>
</dbReference>
<dbReference type="GO" id="GO:0005737">
    <property type="term" value="C:cytoplasm"/>
    <property type="evidence" value="ECO:0007669"/>
    <property type="project" value="UniProtKB-SubCell"/>
</dbReference>
<dbReference type="SMART" id="SM00913">
    <property type="entry name" value="IBN_N"/>
    <property type="match status" value="1"/>
</dbReference>
<proteinExistence type="predicted"/>
<dbReference type="GO" id="GO:0034399">
    <property type="term" value="C:nuclear periphery"/>
    <property type="evidence" value="ECO:0007669"/>
    <property type="project" value="EnsemblFungi"/>
</dbReference>
<dbReference type="PROSITE" id="PS50166">
    <property type="entry name" value="IMPORTIN_B_NT"/>
    <property type="match status" value="1"/>
</dbReference>
<accession>A0A165FKB4</accession>
<dbReference type="STRING" id="1328760.A0A165FKB4"/>
<dbReference type="EMBL" id="KV407461">
    <property type="protein sequence ID" value="KZF21078.1"/>
    <property type="molecule type" value="Genomic_DNA"/>
</dbReference>
<dbReference type="InterPro" id="IPR057672">
    <property type="entry name" value="TPR_IPO4/5"/>
</dbReference>
<feature type="compositionally biased region" description="Acidic residues" evidence="9">
    <location>
        <begin position="666"/>
        <end position="686"/>
    </location>
</feature>
<dbReference type="InterPro" id="IPR011989">
    <property type="entry name" value="ARM-like"/>
</dbReference>
<keyword evidence="4" id="KW-0963">Cytoplasm</keyword>
<evidence type="ECO:0000256" key="4">
    <source>
        <dbReference type="ARBA" id="ARBA00022490"/>
    </source>
</evidence>
<dbReference type="SMART" id="SM01349">
    <property type="entry name" value="TOG"/>
    <property type="match status" value="1"/>
</dbReference>
<dbReference type="InterPro" id="IPR001494">
    <property type="entry name" value="Importin-beta_N"/>
</dbReference>
<feature type="repeat" description="HEAT" evidence="8">
    <location>
        <begin position="480"/>
        <end position="515"/>
    </location>
</feature>
<keyword evidence="7" id="KW-0539">Nucleus</keyword>
<dbReference type="GO" id="GO:0031267">
    <property type="term" value="F:small GTPase binding"/>
    <property type="evidence" value="ECO:0007669"/>
    <property type="project" value="InterPro"/>
</dbReference>
<dbReference type="AlphaFoldDB" id="A0A165FKB4"/>
<evidence type="ECO:0000256" key="2">
    <source>
        <dbReference type="ARBA" id="ARBA00004496"/>
    </source>
</evidence>
<evidence type="ECO:0000256" key="8">
    <source>
        <dbReference type="PROSITE-ProRule" id="PRU00103"/>
    </source>
</evidence>
<dbReference type="InterPro" id="IPR058584">
    <property type="entry name" value="IMB1_TNPO1-like_TPR"/>
</dbReference>
<feature type="region of interest" description="Disordered" evidence="9">
    <location>
        <begin position="661"/>
        <end position="686"/>
    </location>
</feature>
<name>A0A165FKB4_XYLHT</name>
<comment type="subcellular location">
    <subcellularLocation>
        <location evidence="2">Cytoplasm</location>
    </subcellularLocation>
    <subcellularLocation>
        <location evidence="1">Nucleus</location>
    </subcellularLocation>
</comment>
<keyword evidence="6" id="KW-0653">Protein transport</keyword>
<evidence type="ECO:0000256" key="9">
    <source>
        <dbReference type="SAM" id="MobiDB-lite"/>
    </source>
</evidence>
<protein>
    <submittedName>
        <fullName evidence="11">Karyopherin Kap123</fullName>
    </submittedName>
</protein>
<evidence type="ECO:0000313" key="11">
    <source>
        <dbReference type="EMBL" id="KZF21078.1"/>
    </source>
</evidence>
<dbReference type="InParanoid" id="A0A165FKB4"/>
<dbReference type="OMA" id="ANACGCV"/>
<dbReference type="PANTHER" id="PTHR10527">
    <property type="entry name" value="IMPORTIN BETA"/>
    <property type="match status" value="1"/>
</dbReference>
<evidence type="ECO:0000256" key="6">
    <source>
        <dbReference type="ARBA" id="ARBA00022927"/>
    </source>
</evidence>
<dbReference type="GO" id="GO:0006606">
    <property type="term" value="P:protein import into nucleus"/>
    <property type="evidence" value="ECO:0007669"/>
    <property type="project" value="InterPro"/>
</dbReference>
<evidence type="ECO:0000313" key="12">
    <source>
        <dbReference type="Proteomes" id="UP000076632"/>
    </source>
</evidence>
<feature type="domain" description="Importin N-terminal" evidence="10">
    <location>
        <begin position="24"/>
        <end position="91"/>
    </location>
</feature>
<feature type="repeat" description="HEAT" evidence="8">
    <location>
        <begin position="386"/>
        <end position="424"/>
    </location>
</feature>
<dbReference type="FunCoup" id="A0A165FKB4">
    <property type="interactions" value="1228"/>
</dbReference>
<dbReference type="Proteomes" id="UP000076632">
    <property type="component" value="Unassembled WGS sequence"/>
</dbReference>
<keyword evidence="3" id="KW-0813">Transport</keyword>
<dbReference type="PROSITE" id="PS50077">
    <property type="entry name" value="HEAT_REPEAT"/>
    <property type="match status" value="2"/>
</dbReference>
<dbReference type="RefSeq" id="XP_018186633.1">
    <property type="nucleotide sequence ID" value="XM_018330572.1"/>
</dbReference>